<feature type="compositionally biased region" description="Polar residues" evidence="3">
    <location>
        <begin position="385"/>
        <end position="394"/>
    </location>
</feature>
<evidence type="ECO:0000256" key="3">
    <source>
        <dbReference type="SAM" id="MobiDB-lite"/>
    </source>
</evidence>
<feature type="compositionally biased region" description="Basic residues" evidence="3">
    <location>
        <begin position="459"/>
        <end position="468"/>
    </location>
</feature>
<comment type="caution">
    <text evidence="4">The sequence shown here is derived from an EMBL/GenBank/DDBJ whole genome shotgun (WGS) entry which is preliminary data.</text>
</comment>
<evidence type="ECO:0000313" key="5">
    <source>
        <dbReference type="Proteomes" id="UP001196413"/>
    </source>
</evidence>
<organism evidence="4 5">
    <name type="scientific">Parelaphostrongylus tenuis</name>
    <name type="common">Meningeal worm</name>
    <dbReference type="NCBI Taxonomy" id="148309"/>
    <lineage>
        <taxon>Eukaryota</taxon>
        <taxon>Metazoa</taxon>
        <taxon>Ecdysozoa</taxon>
        <taxon>Nematoda</taxon>
        <taxon>Chromadorea</taxon>
        <taxon>Rhabditida</taxon>
        <taxon>Rhabditina</taxon>
        <taxon>Rhabditomorpha</taxon>
        <taxon>Strongyloidea</taxon>
        <taxon>Metastrongylidae</taxon>
        <taxon>Parelaphostrongylus</taxon>
    </lineage>
</organism>
<dbReference type="InterPro" id="IPR011045">
    <property type="entry name" value="N2O_reductase_N"/>
</dbReference>
<evidence type="ECO:0000256" key="2">
    <source>
        <dbReference type="ARBA" id="ARBA00023242"/>
    </source>
</evidence>
<dbReference type="AlphaFoldDB" id="A0AAD5MCU0"/>
<feature type="compositionally biased region" description="Basic and acidic residues" evidence="3">
    <location>
        <begin position="418"/>
        <end position="427"/>
    </location>
</feature>
<dbReference type="PANTHER" id="PTHR13129:SF4">
    <property type="entry name" value="DDB1- AND CUL4-ASSOCIATED FACTOR 1"/>
    <property type="match status" value="1"/>
</dbReference>
<dbReference type="Gene3D" id="2.130.10.10">
    <property type="entry name" value="YVTN repeat-like/Quinoprotein amine dehydrogenase"/>
    <property type="match status" value="1"/>
</dbReference>
<dbReference type="InterPro" id="IPR033270">
    <property type="entry name" value="VPRBP/DCAF1"/>
</dbReference>
<feature type="region of interest" description="Disordered" evidence="3">
    <location>
        <begin position="316"/>
        <end position="468"/>
    </location>
</feature>
<evidence type="ECO:0000256" key="1">
    <source>
        <dbReference type="ARBA" id="ARBA00004123"/>
    </source>
</evidence>
<dbReference type="GO" id="GO:0005634">
    <property type="term" value="C:nucleus"/>
    <property type="evidence" value="ECO:0007669"/>
    <property type="project" value="UniProtKB-SubCell"/>
</dbReference>
<reference evidence="4" key="1">
    <citation type="submission" date="2021-06" db="EMBL/GenBank/DDBJ databases">
        <title>Parelaphostrongylus tenuis whole genome reference sequence.</title>
        <authorList>
            <person name="Garwood T.J."/>
            <person name="Larsen P.A."/>
            <person name="Fountain-Jones N.M."/>
            <person name="Garbe J.R."/>
            <person name="Macchietto M.G."/>
            <person name="Kania S.A."/>
            <person name="Gerhold R.W."/>
            <person name="Richards J.E."/>
            <person name="Wolf T.M."/>
        </authorList>
    </citation>
    <scope>NUCLEOTIDE SEQUENCE</scope>
    <source>
        <strain evidence="4">MNPRO001-30</strain>
        <tissue evidence="4">Meninges</tissue>
    </source>
</reference>
<dbReference type="InterPro" id="IPR015943">
    <property type="entry name" value="WD40/YVTN_repeat-like_dom_sf"/>
</dbReference>
<dbReference type="GO" id="GO:0080008">
    <property type="term" value="C:Cul4-RING E3 ubiquitin ligase complex"/>
    <property type="evidence" value="ECO:0007669"/>
    <property type="project" value="TreeGrafter"/>
</dbReference>
<gene>
    <name evidence="4" type="ORF">KIN20_012945</name>
</gene>
<keyword evidence="5" id="KW-1185">Reference proteome</keyword>
<dbReference type="PANTHER" id="PTHR13129">
    <property type="entry name" value="VPRBP PROTEIN-RELATED"/>
    <property type="match status" value="1"/>
</dbReference>
<dbReference type="Proteomes" id="UP001196413">
    <property type="component" value="Unassembled WGS sequence"/>
</dbReference>
<keyword evidence="2" id="KW-0539">Nucleus</keyword>
<comment type="subcellular location">
    <subcellularLocation>
        <location evidence="1">Nucleus</location>
    </subcellularLocation>
</comment>
<dbReference type="GO" id="GO:0016567">
    <property type="term" value="P:protein ubiquitination"/>
    <property type="evidence" value="ECO:0007669"/>
    <property type="project" value="InterPro"/>
</dbReference>
<protein>
    <submittedName>
        <fullName evidence="4">Uncharacterized protein</fullName>
    </submittedName>
</protein>
<dbReference type="SUPFAM" id="SSF50974">
    <property type="entry name" value="Nitrous oxide reductase, N-terminal domain"/>
    <property type="match status" value="1"/>
</dbReference>
<feature type="compositionally biased region" description="Acidic residues" evidence="3">
    <location>
        <begin position="324"/>
        <end position="374"/>
    </location>
</feature>
<dbReference type="EMBL" id="JAHQIW010002490">
    <property type="protein sequence ID" value="KAJ1355505.1"/>
    <property type="molecule type" value="Genomic_DNA"/>
</dbReference>
<name>A0AAD5MCU0_PARTN</name>
<accession>A0AAD5MCU0</accession>
<proteinExistence type="predicted"/>
<sequence>MVHSRNERYVFSRFRSSRALVEHEEMYTSCAFSIDDEHLILGTFSGEVHWVNMETGAIESQTVCHSSGITSIVPSKDGNFLLTSSAYISPLSALWKLGDQQEHAFDLAGEYFVQFSNLTSDKIISTNDVVGSLYDTETGQLLRKFHRDSFPTGYTHNRASFSPCDTMILNDGVLYDVRGPVVHTFDQLSTTGCSVFHPHGSEIIINTEVWDTRTFRLLHIVPALEQCKLVFNSTGNIVYAAMYSDCADVFRNNYCASFRTFDAFDYSVIATVDTKRPLLDIACDHSDRYVVVVERTGEGEVEYMLNDEETVVRTYEVGKRRDAEDDDVDEVEDEDGSESDSDSFVDDEDMDDGDDDDDDDDNDSNADEDDDDTGVFEAIGRLEAGSNSEVSDGSENSDWETDSNQGAAEQEGDIAEVEEMRSVRSTDESSNAYDGPFVTFPRDSREDHPTSSSTAVNPHIRRQRREQR</sequence>
<evidence type="ECO:0000313" key="4">
    <source>
        <dbReference type="EMBL" id="KAJ1355505.1"/>
    </source>
</evidence>